<dbReference type="SUPFAM" id="SSF53474">
    <property type="entry name" value="alpha/beta-Hydrolases"/>
    <property type="match status" value="1"/>
</dbReference>
<evidence type="ECO:0008006" key="3">
    <source>
        <dbReference type="Google" id="ProtNLM"/>
    </source>
</evidence>
<proteinExistence type="predicted"/>
<dbReference type="Proteomes" id="UP000199009">
    <property type="component" value="Chromosome I"/>
</dbReference>
<dbReference type="AlphaFoldDB" id="A0A1G7TXT1"/>
<accession>A0A1G7TXT1</accession>
<organism evidence="1 2">
    <name type="scientific">Microbacterium pygmaeum</name>
    <dbReference type="NCBI Taxonomy" id="370764"/>
    <lineage>
        <taxon>Bacteria</taxon>
        <taxon>Bacillati</taxon>
        <taxon>Actinomycetota</taxon>
        <taxon>Actinomycetes</taxon>
        <taxon>Micrococcales</taxon>
        <taxon>Microbacteriaceae</taxon>
        <taxon>Microbacterium</taxon>
    </lineage>
</organism>
<dbReference type="OrthoDB" id="3668964at2"/>
<dbReference type="STRING" id="370764.SAMN04489810_0189"/>
<gene>
    <name evidence="1" type="ORF">SAMN04489810_0189</name>
</gene>
<dbReference type="InterPro" id="IPR029058">
    <property type="entry name" value="AB_hydrolase_fold"/>
</dbReference>
<name>A0A1G7TXT1_9MICO</name>
<dbReference type="EMBL" id="LT629692">
    <property type="protein sequence ID" value="SDG39891.1"/>
    <property type="molecule type" value="Genomic_DNA"/>
</dbReference>
<dbReference type="RefSeq" id="WP_091485064.1">
    <property type="nucleotide sequence ID" value="NZ_LT629692.1"/>
</dbReference>
<dbReference type="Gene3D" id="3.40.50.1820">
    <property type="entry name" value="alpha/beta hydrolase"/>
    <property type="match status" value="1"/>
</dbReference>
<evidence type="ECO:0000313" key="1">
    <source>
        <dbReference type="EMBL" id="SDG39891.1"/>
    </source>
</evidence>
<sequence>MKRDSDAPLSGRDLRGIEGLAELVRPDPFSSLAADRIPGALSDVLGVPDLTVPVAVTEGETWTRDGVDGVHLRWNVGFGPDTDAWLLRPAGDASTLPGALAMHCHSDVKFYGKEKIADGPGEVAPAVRVLRSEAYGDRAWTNELARSGMAVLVHDVFGWGSRRASVDTMPQRSERYARLRLAEAAARGDELGESAAYEIHAAPHEDAMAKTLGLLGTSWGGVVVREDLLAIDVLAGRPGVAAGGVTVLGMSGGGARAALASALSDNVRAVGIMSMMSTFDAMVDGYVHEHTWMMLNPHIGRAGEWPDIAAARAPRPLFVGYATADDLFSVAGMRAADTRLRERYRDAGAEGSYRACWVDAPHSFGTEMQDAFLAWHRDVIAAL</sequence>
<keyword evidence="2" id="KW-1185">Reference proteome</keyword>
<reference evidence="1 2" key="1">
    <citation type="submission" date="2016-10" db="EMBL/GenBank/DDBJ databases">
        <authorList>
            <person name="de Groot N.N."/>
        </authorList>
    </citation>
    <scope>NUCLEOTIDE SEQUENCE [LARGE SCALE GENOMIC DNA]</scope>
    <source>
        <strain evidence="1 2">DSM 23142</strain>
    </source>
</reference>
<evidence type="ECO:0000313" key="2">
    <source>
        <dbReference type="Proteomes" id="UP000199009"/>
    </source>
</evidence>
<protein>
    <recommendedName>
        <fullName evidence="3">Acetyl xylan esterase (AXE1)</fullName>
    </recommendedName>
</protein>